<evidence type="ECO:0000313" key="2">
    <source>
        <dbReference type="EMBL" id="MFD0852476.1"/>
    </source>
</evidence>
<dbReference type="EMBL" id="JBHTIR010001380">
    <property type="protein sequence ID" value="MFD0852476.1"/>
    <property type="molecule type" value="Genomic_DNA"/>
</dbReference>
<dbReference type="Proteomes" id="UP001597083">
    <property type="component" value="Unassembled WGS sequence"/>
</dbReference>
<feature type="region of interest" description="Disordered" evidence="1">
    <location>
        <begin position="1"/>
        <end position="47"/>
    </location>
</feature>
<accession>A0ABW3CDK1</accession>
<reference evidence="3" key="1">
    <citation type="journal article" date="2019" name="Int. J. Syst. Evol. Microbiol.">
        <title>The Global Catalogue of Microorganisms (GCM) 10K type strain sequencing project: providing services to taxonomists for standard genome sequencing and annotation.</title>
        <authorList>
            <consortium name="The Broad Institute Genomics Platform"/>
            <consortium name="The Broad Institute Genome Sequencing Center for Infectious Disease"/>
            <person name="Wu L."/>
            <person name="Ma J."/>
        </authorList>
    </citation>
    <scope>NUCLEOTIDE SEQUENCE [LARGE SCALE GENOMIC DNA]</scope>
    <source>
        <strain evidence="3">JCM 31696</strain>
    </source>
</reference>
<proteinExistence type="predicted"/>
<keyword evidence="3" id="KW-1185">Reference proteome</keyword>
<name>A0ABW3CDK1_9ACTN</name>
<evidence type="ECO:0000256" key="1">
    <source>
        <dbReference type="SAM" id="MobiDB-lite"/>
    </source>
</evidence>
<gene>
    <name evidence="2" type="ORF">ACFQ07_09595</name>
</gene>
<comment type="caution">
    <text evidence="2">The sequence shown here is derived from an EMBL/GenBank/DDBJ whole genome shotgun (WGS) entry which is preliminary data.</text>
</comment>
<evidence type="ECO:0000313" key="3">
    <source>
        <dbReference type="Proteomes" id="UP001597083"/>
    </source>
</evidence>
<feature type="compositionally biased region" description="Polar residues" evidence="1">
    <location>
        <begin position="16"/>
        <end position="47"/>
    </location>
</feature>
<protein>
    <submittedName>
        <fullName evidence="2">Uncharacterized protein</fullName>
    </submittedName>
</protein>
<sequence length="47" mass="5063">MSNSLANPRRTRLDTWPTQRPETADQEQQATPADSAPSASHDQGNGA</sequence>
<organism evidence="2 3">
    <name type="scientific">Actinomadura adrarensis</name>
    <dbReference type="NCBI Taxonomy" id="1819600"/>
    <lineage>
        <taxon>Bacteria</taxon>
        <taxon>Bacillati</taxon>
        <taxon>Actinomycetota</taxon>
        <taxon>Actinomycetes</taxon>
        <taxon>Streptosporangiales</taxon>
        <taxon>Thermomonosporaceae</taxon>
        <taxon>Actinomadura</taxon>
    </lineage>
</organism>